<proteinExistence type="predicted"/>
<protein>
    <submittedName>
        <fullName evidence="3">Uncharacterized protein</fullName>
    </submittedName>
</protein>
<keyword evidence="4" id="KW-1185">Reference proteome</keyword>
<keyword evidence="2" id="KW-0732">Signal</keyword>
<feature type="region of interest" description="Disordered" evidence="1">
    <location>
        <begin position="28"/>
        <end position="66"/>
    </location>
</feature>
<feature type="compositionally biased region" description="Polar residues" evidence="1">
    <location>
        <begin position="46"/>
        <end position="60"/>
    </location>
</feature>
<evidence type="ECO:0000313" key="3">
    <source>
        <dbReference type="EMBL" id="KAA1090578.1"/>
    </source>
</evidence>
<dbReference type="Proteomes" id="UP000324748">
    <property type="component" value="Unassembled WGS sequence"/>
</dbReference>
<reference evidence="3 4" key="1">
    <citation type="submission" date="2019-05" db="EMBL/GenBank/DDBJ databases">
        <title>Emergence of the Ug99 lineage of the wheat stem rust pathogen through somatic hybridization.</title>
        <authorList>
            <person name="Li F."/>
            <person name="Upadhyaya N.M."/>
            <person name="Sperschneider J."/>
            <person name="Matny O."/>
            <person name="Nguyen-Phuc H."/>
            <person name="Mago R."/>
            <person name="Raley C."/>
            <person name="Miller M.E."/>
            <person name="Silverstein K.A.T."/>
            <person name="Henningsen E."/>
            <person name="Hirsch C.D."/>
            <person name="Visser B."/>
            <person name="Pretorius Z.A."/>
            <person name="Steffenson B.J."/>
            <person name="Schwessinger B."/>
            <person name="Dodds P.N."/>
            <person name="Figueroa M."/>
        </authorList>
    </citation>
    <scope>NUCLEOTIDE SEQUENCE [LARGE SCALE GENOMIC DNA]</scope>
    <source>
        <strain evidence="3">21-0</strain>
    </source>
</reference>
<evidence type="ECO:0000256" key="1">
    <source>
        <dbReference type="SAM" id="MobiDB-lite"/>
    </source>
</evidence>
<evidence type="ECO:0000313" key="4">
    <source>
        <dbReference type="Proteomes" id="UP000324748"/>
    </source>
</evidence>
<dbReference type="EMBL" id="VSWC01000092">
    <property type="protein sequence ID" value="KAA1090578.1"/>
    <property type="molecule type" value="Genomic_DNA"/>
</dbReference>
<gene>
    <name evidence="3" type="ORF">PGT21_005814</name>
</gene>
<sequence>MAPRLTVLLGLSCFVLIHIDADRLHCGTALPPEQRPSDEQQRPHNCVTSHPQLSPSQGSIKSLPAQDTAPARYARFRLSLVFDQNMKVNDRVVSFSSSPIQLPPHPDPPDETC</sequence>
<organism evidence="3 4">
    <name type="scientific">Puccinia graminis f. sp. tritici</name>
    <dbReference type="NCBI Taxonomy" id="56615"/>
    <lineage>
        <taxon>Eukaryota</taxon>
        <taxon>Fungi</taxon>
        <taxon>Dikarya</taxon>
        <taxon>Basidiomycota</taxon>
        <taxon>Pucciniomycotina</taxon>
        <taxon>Pucciniomycetes</taxon>
        <taxon>Pucciniales</taxon>
        <taxon>Pucciniaceae</taxon>
        <taxon>Puccinia</taxon>
    </lineage>
</organism>
<feature type="chain" id="PRO_5022982735" evidence="2">
    <location>
        <begin position="22"/>
        <end position="113"/>
    </location>
</feature>
<name>A0A5B0NRW9_PUCGR</name>
<dbReference type="AlphaFoldDB" id="A0A5B0NRW9"/>
<feature type="signal peptide" evidence="2">
    <location>
        <begin position="1"/>
        <end position="21"/>
    </location>
</feature>
<comment type="caution">
    <text evidence="3">The sequence shown here is derived from an EMBL/GenBank/DDBJ whole genome shotgun (WGS) entry which is preliminary data.</text>
</comment>
<evidence type="ECO:0000256" key="2">
    <source>
        <dbReference type="SAM" id="SignalP"/>
    </source>
</evidence>
<accession>A0A5B0NRW9</accession>